<name>A0A6J7ERV2_9ZZZZ</name>
<dbReference type="AlphaFoldDB" id="A0A6J7ERV2"/>
<accession>A0A6J7ERV2</accession>
<evidence type="ECO:0000313" key="11">
    <source>
        <dbReference type="EMBL" id="CAB4704779.1"/>
    </source>
</evidence>
<dbReference type="GO" id="GO:0016740">
    <property type="term" value="F:transferase activity"/>
    <property type="evidence" value="ECO:0007669"/>
    <property type="project" value="UniProtKB-KW"/>
</dbReference>
<dbReference type="PANTHER" id="PTHR30040:SF2">
    <property type="entry name" value="FAD:PROTEIN FMN TRANSFERASE"/>
    <property type="match status" value="1"/>
</dbReference>
<dbReference type="InterPro" id="IPR024932">
    <property type="entry name" value="ApbE"/>
</dbReference>
<dbReference type="GO" id="GO:0046872">
    <property type="term" value="F:metal ion binding"/>
    <property type="evidence" value="ECO:0007669"/>
    <property type="project" value="UniProtKB-KW"/>
</dbReference>
<dbReference type="Gene3D" id="3.10.520.10">
    <property type="entry name" value="ApbE-like domains"/>
    <property type="match status" value="2"/>
</dbReference>
<evidence type="ECO:0000256" key="10">
    <source>
        <dbReference type="ARBA" id="ARBA00048540"/>
    </source>
</evidence>
<evidence type="ECO:0000256" key="8">
    <source>
        <dbReference type="ARBA" id="ARBA00022842"/>
    </source>
</evidence>
<proteinExistence type="predicted"/>
<dbReference type="Pfam" id="PF02424">
    <property type="entry name" value="ApbE"/>
    <property type="match status" value="2"/>
</dbReference>
<reference evidence="13" key="1">
    <citation type="submission" date="2020-05" db="EMBL/GenBank/DDBJ databases">
        <authorList>
            <person name="Chiriac C."/>
            <person name="Salcher M."/>
            <person name="Ghai R."/>
            <person name="Kavagutti S V."/>
        </authorList>
    </citation>
    <scope>NUCLEOTIDE SEQUENCE</scope>
</reference>
<organism evidence="13">
    <name type="scientific">freshwater metagenome</name>
    <dbReference type="NCBI Taxonomy" id="449393"/>
    <lineage>
        <taxon>unclassified sequences</taxon>
        <taxon>metagenomes</taxon>
        <taxon>ecological metagenomes</taxon>
    </lineage>
</organism>
<keyword evidence="8" id="KW-0460">Magnesium</keyword>
<keyword evidence="5" id="KW-0808">Transferase</keyword>
<dbReference type="EC" id="2.7.1.180" evidence="2"/>
<evidence type="ECO:0000256" key="1">
    <source>
        <dbReference type="ARBA" id="ARBA00001946"/>
    </source>
</evidence>
<comment type="catalytic activity">
    <reaction evidence="10">
        <text>L-threonyl-[protein] + FAD = FMN-L-threonyl-[protein] + AMP + H(+)</text>
        <dbReference type="Rhea" id="RHEA:36847"/>
        <dbReference type="Rhea" id="RHEA-COMP:11060"/>
        <dbReference type="Rhea" id="RHEA-COMP:11061"/>
        <dbReference type="ChEBI" id="CHEBI:15378"/>
        <dbReference type="ChEBI" id="CHEBI:30013"/>
        <dbReference type="ChEBI" id="CHEBI:57692"/>
        <dbReference type="ChEBI" id="CHEBI:74257"/>
        <dbReference type="ChEBI" id="CHEBI:456215"/>
        <dbReference type="EC" id="2.7.1.180"/>
    </reaction>
</comment>
<evidence type="ECO:0000313" key="12">
    <source>
        <dbReference type="EMBL" id="CAB4768480.1"/>
    </source>
</evidence>
<sequence length="258" mass="27002">MSQRASTATPVVRRIRPAMGTMASVHVHDVAPVSEIEAAIDELFVELDRLEALFSTFRPDSEISRINSGAIHPVDCSREVIDVLDACTWLEQASAGAFDIRRAGLAGPIDPAGFVKGWAAERAAAALARRGLEHWYVSVGGDIVVSGEPSPGERWRIGIADPFRPGSVLASLDIADGAVATSGTAERGSHLWNARGGVPPATFVSVTVMGPSLAWADAFATTVFVMGEPGIEWLAGFDGYHAAAVRADGSILASAALA</sequence>
<evidence type="ECO:0000313" key="13">
    <source>
        <dbReference type="EMBL" id="CAB4886332.1"/>
    </source>
</evidence>
<keyword evidence="4" id="KW-0285">Flavoprotein</keyword>
<evidence type="ECO:0000256" key="6">
    <source>
        <dbReference type="ARBA" id="ARBA00022723"/>
    </source>
</evidence>
<protein>
    <recommendedName>
        <fullName evidence="3">FAD:protein FMN transferase</fullName>
        <ecNumber evidence="2">2.7.1.180</ecNumber>
    </recommendedName>
    <alternativeName>
        <fullName evidence="9">Flavin transferase</fullName>
    </alternativeName>
</protein>
<dbReference type="SUPFAM" id="SSF143631">
    <property type="entry name" value="ApbE-like"/>
    <property type="match status" value="1"/>
</dbReference>
<gene>
    <name evidence="11" type="ORF">UFOPK2602_00794</name>
    <name evidence="12" type="ORF">UFOPK2806_02284</name>
    <name evidence="13" type="ORF">UFOPK3417_02014</name>
    <name evidence="14" type="ORF">UFOPK4306_01635</name>
</gene>
<evidence type="ECO:0000313" key="14">
    <source>
        <dbReference type="EMBL" id="CAB5065655.1"/>
    </source>
</evidence>
<evidence type="ECO:0000256" key="4">
    <source>
        <dbReference type="ARBA" id="ARBA00022630"/>
    </source>
</evidence>
<dbReference type="EMBL" id="CAEZXX010000042">
    <property type="protein sequence ID" value="CAB4704779.1"/>
    <property type="molecule type" value="Genomic_DNA"/>
</dbReference>
<dbReference type="InterPro" id="IPR003374">
    <property type="entry name" value="ApbE-like_sf"/>
</dbReference>
<keyword evidence="6" id="KW-0479">Metal-binding</keyword>
<evidence type="ECO:0000256" key="9">
    <source>
        <dbReference type="ARBA" id="ARBA00031306"/>
    </source>
</evidence>
<evidence type="ECO:0000256" key="2">
    <source>
        <dbReference type="ARBA" id="ARBA00011955"/>
    </source>
</evidence>
<comment type="cofactor">
    <cofactor evidence="1">
        <name>Mg(2+)</name>
        <dbReference type="ChEBI" id="CHEBI:18420"/>
    </cofactor>
</comment>
<dbReference type="PANTHER" id="PTHR30040">
    <property type="entry name" value="THIAMINE BIOSYNTHESIS LIPOPROTEIN APBE"/>
    <property type="match status" value="1"/>
</dbReference>
<evidence type="ECO:0000256" key="5">
    <source>
        <dbReference type="ARBA" id="ARBA00022679"/>
    </source>
</evidence>
<dbReference type="EMBL" id="CAFBLR010000284">
    <property type="protein sequence ID" value="CAB4886332.1"/>
    <property type="molecule type" value="Genomic_DNA"/>
</dbReference>
<keyword evidence="7" id="KW-0274">FAD</keyword>
<evidence type="ECO:0000256" key="7">
    <source>
        <dbReference type="ARBA" id="ARBA00022827"/>
    </source>
</evidence>
<evidence type="ECO:0000256" key="3">
    <source>
        <dbReference type="ARBA" id="ARBA00016337"/>
    </source>
</evidence>
<dbReference type="EMBL" id="CAFBQP010000064">
    <property type="protein sequence ID" value="CAB5065655.1"/>
    <property type="molecule type" value="Genomic_DNA"/>
</dbReference>
<dbReference type="EMBL" id="CAEZYY010000047">
    <property type="protein sequence ID" value="CAB4768480.1"/>
    <property type="molecule type" value="Genomic_DNA"/>
</dbReference>